<evidence type="ECO:0000256" key="1">
    <source>
        <dbReference type="SAM" id="Phobius"/>
    </source>
</evidence>
<dbReference type="InterPro" id="IPR025711">
    <property type="entry name" value="PepSY"/>
</dbReference>
<feature type="transmembrane region" description="Helical" evidence="1">
    <location>
        <begin position="148"/>
        <end position="168"/>
    </location>
</feature>
<gene>
    <name evidence="3" type="ORF">DFR40_3332</name>
</gene>
<dbReference type="OrthoDB" id="7238323at2"/>
<sequence length="386" mass="42048">MSAARRRRALVQVLHLWLGLGLGAVFVVLGLTGSWLAFYPEIDRLRQPPTSVATSPPTLADVVAALRAAEPARDGPWRIELAPTPDAPIKARYYRPAETRERGFAPLLVTIDPGTLAVGDRHFWGEGLSTWLYDLHYTLLLGAGGKTLLATLTLALIALLASGLYLWWPAPGRWRQALAIKRQASRPRRIYDLHVKPGVYALPLLLVLAGSGLMLLVPHWFAPAIAWLSPPTPAFQAPAAAAAAPAISADAALAIARREFPAAEPRWLETPGRGHAAWRVQLRQPGEPNRRFPRTHVWIDPATGAILAIRDPLRQGAGDTLLAWLHPLHNGEAFGLAGRLVVCLSGLLPLLALVTGFLRWRHKREARATSARRRIDGGGPLAAKLR</sequence>
<proteinExistence type="predicted"/>
<dbReference type="EMBL" id="RBXP01000020">
    <property type="protein sequence ID" value="RKT49666.1"/>
    <property type="molecule type" value="Genomic_DNA"/>
</dbReference>
<dbReference type="InterPro" id="IPR005625">
    <property type="entry name" value="PepSY-ass_TM"/>
</dbReference>
<evidence type="ECO:0000313" key="4">
    <source>
        <dbReference type="Proteomes" id="UP000270626"/>
    </source>
</evidence>
<keyword evidence="1" id="KW-1133">Transmembrane helix</keyword>
<organism evidence="3 4">
    <name type="scientific">Azonexus fungiphilus</name>
    <dbReference type="NCBI Taxonomy" id="146940"/>
    <lineage>
        <taxon>Bacteria</taxon>
        <taxon>Pseudomonadati</taxon>
        <taxon>Pseudomonadota</taxon>
        <taxon>Betaproteobacteria</taxon>
        <taxon>Rhodocyclales</taxon>
        <taxon>Azonexaceae</taxon>
        <taxon>Azonexus</taxon>
    </lineage>
</organism>
<dbReference type="RefSeq" id="WP_121459587.1">
    <property type="nucleotide sequence ID" value="NZ_RBXP01000020.1"/>
</dbReference>
<feature type="transmembrane region" description="Helical" evidence="1">
    <location>
        <begin position="336"/>
        <end position="358"/>
    </location>
</feature>
<evidence type="ECO:0000259" key="2">
    <source>
        <dbReference type="Pfam" id="PF03413"/>
    </source>
</evidence>
<reference evidence="3 4" key="1">
    <citation type="submission" date="2018-10" db="EMBL/GenBank/DDBJ databases">
        <title>Genomic Encyclopedia of Type Strains, Phase IV (KMG-IV): sequencing the most valuable type-strain genomes for metagenomic binning, comparative biology and taxonomic classification.</title>
        <authorList>
            <person name="Goeker M."/>
        </authorList>
    </citation>
    <scope>NUCLEOTIDE SEQUENCE [LARGE SCALE GENOMIC DNA]</scope>
    <source>
        <strain evidence="3 4">DSM 23841</strain>
    </source>
</reference>
<feature type="transmembrane region" description="Helical" evidence="1">
    <location>
        <begin position="12"/>
        <end position="38"/>
    </location>
</feature>
<dbReference type="PANTHER" id="PTHR34219">
    <property type="entry name" value="IRON-REGULATED INNER MEMBRANE PROTEIN-RELATED"/>
    <property type="match status" value="1"/>
</dbReference>
<accession>A0A495VK12</accession>
<keyword evidence="1" id="KW-0472">Membrane</keyword>
<feature type="domain" description="PepSY" evidence="2">
    <location>
        <begin position="246"/>
        <end position="309"/>
    </location>
</feature>
<keyword evidence="4" id="KW-1185">Reference proteome</keyword>
<feature type="transmembrane region" description="Helical" evidence="1">
    <location>
        <begin position="198"/>
        <end position="221"/>
    </location>
</feature>
<comment type="caution">
    <text evidence="3">The sequence shown here is derived from an EMBL/GenBank/DDBJ whole genome shotgun (WGS) entry which is preliminary data.</text>
</comment>
<evidence type="ECO:0000313" key="3">
    <source>
        <dbReference type="EMBL" id="RKT49666.1"/>
    </source>
</evidence>
<protein>
    <submittedName>
        <fullName evidence="3">Putative iron-regulated membrane protein</fullName>
    </submittedName>
</protein>
<name>A0A495VK12_9RHOO</name>
<dbReference type="Pfam" id="PF03413">
    <property type="entry name" value="PepSY"/>
    <property type="match status" value="1"/>
</dbReference>
<dbReference type="Pfam" id="PF03929">
    <property type="entry name" value="PepSY_TM"/>
    <property type="match status" value="1"/>
</dbReference>
<dbReference type="Proteomes" id="UP000270626">
    <property type="component" value="Unassembled WGS sequence"/>
</dbReference>
<keyword evidence="1" id="KW-0812">Transmembrane</keyword>
<dbReference type="AlphaFoldDB" id="A0A495VK12"/>